<gene>
    <name evidence="3" type="ORF">ACFR9T_14435</name>
</gene>
<evidence type="ECO:0008006" key="5">
    <source>
        <dbReference type="Google" id="ProtNLM"/>
    </source>
</evidence>
<sequence length="202" mass="21544">MWGNRRGRANPSPGDRRTRLSLGGRRAQTPIDFAVGAGVFLLTLAFVVAFVPSLFDPFAAADTASPLVSDRVAAGLADDILAVSPAEPGVLSPACTVAFFEPDEADAVDLDEADCAANITASPAAQFHLDRDVQVVIHDLNESDPSKHPAEIPIETRNGTFENVELVRTDGDPNAVGADEVTVSQRLVSIHGDQYRLTVRVW</sequence>
<name>A0ABD6C2V9_9EURY</name>
<feature type="region of interest" description="Disordered" evidence="1">
    <location>
        <begin position="1"/>
        <end position="20"/>
    </location>
</feature>
<reference evidence="3 4" key="1">
    <citation type="journal article" date="2019" name="Int. J. Syst. Evol. Microbiol.">
        <title>The Global Catalogue of Microorganisms (GCM) 10K type strain sequencing project: providing services to taxonomists for standard genome sequencing and annotation.</title>
        <authorList>
            <consortium name="The Broad Institute Genomics Platform"/>
            <consortium name="The Broad Institute Genome Sequencing Center for Infectious Disease"/>
            <person name="Wu L."/>
            <person name="Ma J."/>
        </authorList>
    </citation>
    <scope>NUCLEOTIDE SEQUENCE [LARGE SCALE GENOMIC DNA]</scope>
    <source>
        <strain evidence="3 4">CGMCC 1.12689</strain>
    </source>
</reference>
<dbReference type="Proteomes" id="UP001597185">
    <property type="component" value="Unassembled WGS sequence"/>
</dbReference>
<accession>A0ABD6C2V9</accession>
<feature type="transmembrane region" description="Helical" evidence="2">
    <location>
        <begin position="33"/>
        <end position="55"/>
    </location>
</feature>
<evidence type="ECO:0000256" key="1">
    <source>
        <dbReference type="SAM" id="MobiDB-lite"/>
    </source>
</evidence>
<organism evidence="3 4">
    <name type="scientific">Halorubrum laminariae</name>
    <dbReference type="NCBI Taxonomy" id="1433523"/>
    <lineage>
        <taxon>Archaea</taxon>
        <taxon>Methanobacteriati</taxon>
        <taxon>Methanobacteriota</taxon>
        <taxon>Stenosarchaea group</taxon>
        <taxon>Halobacteria</taxon>
        <taxon>Halobacteriales</taxon>
        <taxon>Haloferacaceae</taxon>
        <taxon>Halorubrum</taxon>
    </lineage>
</organism>
<dbReference type="InterPro" id="IPR056613">
    <property type="entry name" value="DUF7287"/>
</dbReference>
<dbReference type="EMBL" id="JBHUDB010000011">
    <property type="protein sequence ID" value="MFD1571767.1"/>
    <property type="molecule type" value="Genomic_DNA"/>
</dbReference>
<keyword evidence="2" id="KW-1133">Transmembrane helix</keyword>
<protein>
    <recommendedName>
        <fullName evidence="5">Archaeal Type IV pilin N-terminal domain-containing protein</fullName>
    </recommendedName>
</protein>
<keyword evidence="2" id="KW-0472">Membrane</keyword>
<evidence type="ECO:0000313" key="4">
    <source>
        <dbReference type="Proteomes" id="UP001597185"/>
    </source>
</evidence>
<keyword evidence="2" id="KW-0812">Transmembrane</keyword>
<dbReference type="AlphaFoldDB" id="A0ABD6C2V9"/>
<evidence type="ECO:0000256" key="2">
    <source>
        <dbReference type="SAM" id="Phobius"/>
    </source>
</evidence>
<comment type="caution">
    <text evidence="3">The sequence shown here is derived from an EMBL/GenBank/DDBJ whole genome shotgun (WGS) entry which is preliminary data.</text>
</comment>
<evidence type="ECO:0000313" key="3">
    <source>
        <dbReference type="EMBL" id="MFD1571767.1"/>
    </source>
</evidence>
<dbReference type="RefSeq" id="WP_256417996.1">
    <property type="nucleotide sequence ID" value="NZ_JANHDL010000003.1"/>
</dbReference>
<keyword evidence="4" id="KW-1185">Reference proteome</keyword>
<dbReference type="Pfam" id="PF23958">
    <property type="entry name" value="DUF7287"/>
    <property type="match status" value="1"/>
</dbReference>
<proteinExistence type="predicted"/>